<dbReference type="EMBL" id="AMZH03004169">
    <property type="protein sequence ID" value="RRT69982.1"/>
    <property type="molecule type" value="Genomic_DNA"/>
</dbReference>
<evidence type="ECO:0000313" key="9">
    <source>
        <dbReference type="EMBL" id="RRT69982.1"/>
    </source>
</evidence>
<keyword evidence="4" id="KW-0611">Plant defense</keyword>
<reference evidence="9 10" key="1">
    <citation type="journal article" date="2014" name="Agronomy (Basel)">
        <title>A Draft Genome Sequence for Ensete ventricosum, the Drought-Tolerant Tree Against Hunger.</title>
        <authorList>
            <person name="Harrison J."/>
            <person name="Moore K.A."/>
            <person name="Paszkiewicz K."/>
            <person name="Jones T."/>
            <person name="Grant M."/>
            <person name="Ambacheew D."/>
            <person name="Muzemil S."/>
            <person name="Studholme D.J."/>
        </authorList>
    </citation>
    <scope>NUCLEOTIDE SEQUENCE [LARGE SCALE GENOMIC DNA]</scope>
</reference>
<dbReference type="GO" id="GO:0016020">
    <property type="term" value="C:membrane"/>
    <property type="evidence" value="ECO:0007669"/>
    <property type="project" value="UniProtKB-SubCell"/>
</dbReference>
<accession>A0A427A1B0</accession>
<proteinExistence type="inferred from homology"/>
<gene>
    <name evidence="9" type="ORF">B296_00005344</name>
</gene>
<evidence type="ECO:0000256" key="5">
    <source>
        <dbReference type="ARBA" id="ARBA00022989"/>
    </source>
</evidence>
<comment type="subcellular location">
    <subcellularLocation>
        <location evidence="1">Membrane</location>
        <topology evidence="1">Multi-pass membrane protein</topology>
    </subcellularLocation>
</comment>
<comment type="similarity">
    <text evidence="2">Belongs to the MLO family.</text>
</comment>
<sequence>MERGDVVKGVPVVQPADDLFWFNRPRLLLFLIHFVLFQVILQQHINAFLRTLSADAHQMLLFRFAECVSAGLLGVDLSSGIRRASITTLRTSSYGSHWGLSSAASPAPVFKSRLDEI</sequence>
<evidence type="ECO:0000256" key="7">
    <source>
        <dbReference type="ARBA" id="ARBA00023265"/>
    </source>
</evidence>
<evidence type="ECO:0000256" key="8">
    <source>
        <dbReference type="SAM" id="Phobius"/>
    </source>
</evidence>
<evidence type="ECO:0000256" key="4">
    <source>
        <dbReference type="ARBA" id="ARBA00022821"/>
    </source>
</evidence>
<organism evidence="9 10">
    <name type="scientific">Ensete ventricosum</name>
    <name type="common">Abyssinian banana</name>
    <name type="synonym">Musa ensete</name>
    <dbReference type="NCBI Taxonomy" id="4639"/>
    <lineage>
        <taxon>Eukaryota</taxon>
        <taxon>Viridiplantae</taxon>
        <taxon>Streptophyta</taxon>
        <taxon>Embryophyta</taxon>
        <taxon>Tracheophyta</taxon>
        <taxon>Spermatophyta</taxon>
        <taxon>Magnoliopsida</taxon>
        <taxon>Liliopsida</taxon>
        <taxon>Zingiberales</taxon>
        <taxon>Musaceae</taxon>
        <taxon>Ensete</taxon>
    </lineage>
</organism>
<dbReference type="PANTHER" id="PTHR31942:SF128">
    <property type="entry name" value="MLO-LIKE PROTEIN"/>
    <property type="match status" value="1"/>
</dbReference>
<keyword evidence="5 8" id="KW-1133">Transmembrane helix</keyword>
<evidence type="ECO:0000256" key="6">
    <source>
        <dbReference type="ARBA" id="ARBA00023136"/>
    </source>
</evidence>
<dbReference type="PANTHER" id="PTHR31942">
    <property type="entry name" value="MLO-LIKE PROTEIN 1"/>
    <property type="match status" value="1"/>
</dbReference>
<protein>
    <submittedName>
        <fullName evidence="9">Uncharacterized protein</fullName>
    </submittedName>
</protein>
<name>A0A427A1B0_ENSVE</name>
<dbReference type="AlphaFoldDB" id="A0A427A1B0"/>
<dbReference type="GO" id="GO:0006952">
    <property type="term" value="P:defense response"/>
    <property type="evidence" value="ECO:0007669"/>
    <property type="project" value="UniProtKB-KW"/>
</dbReference>
<evidence type="ECO:0000313" key="10">
    <source>
        <dbReference type="Proteomes" id="UP000287651"/>
    </source>
</evidence>
<comment type="caution">
    <text evidence="9">The sequence shown here is derived from an EMBL/GenBank/DDBJ whole genome shotgun (WGS) entry which is preliminary data.</text>
</comment>
<keyword evidence="3 8" id="KW-0812">Transmembrane</keyword>
<keyword evidence="7" id="KW-0568">Pathogenesis-related protein</keyword>
<evidence type="ECO:0000256" key="2">
    <source>
        <dbReference type="ARBA" id="ARBA00006574"/>
    </source>
</evidence>
<evidence type="ECO:0000256" key="1">
    <source>
        <dbReference type="ARBA" id="ARBA00004141"/>
    </source>
</evidence>
<dbReference type="Pfam" id="PF03094">
    <property type="entry name" value="Mlo"/>
    <property type="match status" value="1"/>
</dbReference>
<dbReference type="Proteomes" id="UP000287651">
    <property type="component" value="Unassembled WGS sequence"/>
</dbReference>
<keyword evidence="6 8" id="KW-0472">Membrane</keyword>
<evidence type="ECO:0000256" key="3">
    <source>
        <dbReference type="ARBA" id="ARBA00022692"/>
    </source>
</evidence>
<feature type="transmembrane region" description="Helical" evidence="8">
    <location>
        <begin position="27"/>
        <end position="49"/>
    </location>
</feature>
<dbReference type="InterPro" id="IPR004326">
    <property type="entry name" value="Mlo"/>
</dbReference>